<dbReference type="EC" id="2.7.3.9" evidence="5"/>
<evidence type="ECO:0000256" key="11">
    <source>
        <dbReference type="ARBA" id="ARBA00022723"/>
    </source>
</evidence>
<dbReference type="PANTHER" id="PTHR46244:SF6">
    <property type="entry name" value="PHOSPHOENOLPYRUVATE-PROTEIN PHOSPHOTRANSFERASE"/>
    <property type="match status" value="1"/>
</dbReference>
<dbReference type="PRINTS" id="PR01736">
    <property type="entry name" value="PHPHTRNFRASE"/>
</dbReference>
<keyword evidence="10" id="KW-0598">Phosphotransferase system</keyword>
<dbReference type="InterPro" id="IPR006318">
    <property type="entry name" value="PTS_EI-like"/>
</dbReference>
<dbReference type="InterPro" id="IPR003018">
    <property type="entry name" value="GAF"/>
</dbReference>
<dbReference type="Gene3D" id="1.10.274.10">
    <property type="entry name" value="PtsI, HPr-binding domain"/>
    <property type="match status" value="1"/>
</dbReference>
<keyword evidence="12" id="KW-0418">Kinase</keyword>
<dbReference type="PANTHER" id="PTHR46244">
    <property type="entry name" value="PHOSPHOENOLPYRUVATE-PROTEIN PHOSPHOTRANSFERASE"/>
    <property type="match status" value="1"/>
</dbReference>
<dbReference type="InterPro" id="IPR036618">
    <property type="entry name" value="PtsI_HPr-bd_sf"/>
</dbReference>
<accession>A0ABW5BPW9</accession>
<dbReference type="Gene3D" id="3.30.450.40">
    <property type="match status" value="1"/>
</dbReference>
<evidence type="ECO:0000256" key="7">
    <source>
        <dbReference type="ARBA" id="ARBA00022490"/>
    </source>
</evidence>
<evidence type="ECO:0000256" key="3">
    <source>
        <dbReference type="ARBA" id="ARBA00004496"/>
    </source>
</evidence>
<comment type="cofactor">
    <cofactor evidence="2">
        <name>Mg(2+)</name>
        <dbReference type="ChEBI" id="CHEBI:18420"/>
    </cofactor>
</comment>
<dbReference type="InterPro" id="IPR040442">
    <property type="entry name" value="Pyrv_kinase-like_dom_sf"/>
</dbReference>
<keyword evidence="9 16" id="KW-0808">Transferase</keyword>
<sequence length="765" mass="84572">MSSKNNKTSAWGGSRRLLKLLRDQMKGKSTNQERLAQTVNLIARDIAAEVCSIYVMRRGEHLGGEYLELAATMGLKPEAVYKTRLHKGEGIVGQCAALALPMAVSDAPRHPNFAYRPETGEEPYQSMLGVPILRSGRVLGVIAVQNVTHRHYDEEEVEALETIAMVLAELIAGGTLSVSALETGGNQDELEKPDRIKGLCLNEGMGIGQAVFHNRGIVISRIIADDVEEEVQRLELTVKEMRLSIDEMLTRSDIAALGEQREVLETYRMFAEDRGWVGKITEAIRVGGMTAEAAVQKIQNETRSRMGKISDPYLRERLADLDDLANRLLHHLLDLGEDKPELPDEFILLARTLGPAELLDYDWDRLKGVILEEGSPTAHVALVAQALELPIIGRCRDVLTRIREGDTVVLDASNDQVFVRPKEDVLATLRTSVKDKKLRWAETSAIRDWVPETLDGNRISLNVNVGLLMDLPHMHACGADGVGLYRTEVPFMVRKSFPGVAEQAELYRKAMDRSEGKPVVFRTLDVGGDKVLPYWSSIAEENPAMGWRAIRIGLDRPALLRQQLRALIRACAGRKLSVMFPMISETSEFIAARALLDRELEREKTIGGVLPKELKVGAMLEVPALIWQLPALCREVDFLSVGSNDLMQFVFATDRGNTRLARRYDALSPGVLRMMREIADATHQAGVDLSLCGDMAGHPLEAMALIGCGFKSLSMPAQQVVGAKKMVRSLDVDSVTHFVTSLLNKPDHSLRSDLEAYAKSSGVVI</sequence>
<dbReference type="EMBL" id="JBHUII010000008">
    <property type="protein sequence ID" value="MFD2206881.1"/>
    <property type="molecule type" value="Genomic_DNA"/>
</dbReference>
<feature type="coiled-coil region" evidence="14">
    <location>
        <begin position="224"/>
        <end position="251"/>
    </location>
</feature>
<gene>
    <name evidence="16" type="primary">ptsP</name>
    <name evidence="16" type="ORF">ACFSKO_14730</name>
</gene>
<dbReference type="Gene3D" id="3.50.30.10">
    <property type="entry name" value="Phosphohistidine domain"/>
    <property type="match status" value="1"/>
</dbReference>
<dbReference type="GO" id="GO:0008965">
    <property type="term" value="F:phosphoenolpyruvate-protein phosphotransferase activity"/>
    <property type="evidence" value="ECO:0007669"/>
    <property type="project" value="UniProtKB-EC"/>
</dbReference>
<evidence type="ECO:0000256" key="1">
    <source>
        <dbReference type="ARBA" id="ARBA00000683"/>
    </source>
</evidence>
<evidence type="ECO:0000256" key="4">
    <source>
        <dbReference type="ARBA" id="ARBA00007837"/>
    </source>
</evidence>
<proteinExistence type="inferred from homology"/>
<evidence type="ECO:0000256" key="12">
    <source>
        <dbReference type="ARBA" id="ARBA00022777"/>
    </source>
</evidence>
<dbReference type="InterPro" id="IPR008279">
    <property type="entry name" value="PEP-util_enz_mobile_dom"/>
</dbReference>
<dbReference type="InterPro" id="IPR015813">
    <property type="entry name" value="Pyrv/PenolPyrv_kinase-like_dom"/>
</dbReference>
<dbReference type="Pfam" id="PF05524">
    <property type="entry name" value="PEP-utilisers_N"/>
    <property type="match status" value="1"/>
</dbReference>
<keyword evidence="8" id="KW-0762">Sugar transport</keyword>
<keyword evidence="6" id="KW-0813">Transport</keyword>
<dbReference type="SUPFAM" id="SSF55781">
    <property type="entry name" value="GAF domain-like"/>
    <property type="match status" value="1"/>
</dbReference>
<dbReference type="InterPro" id="IPR036637">
    <property type="entry name" value="Phosphohistidine_dom_sf"/>
</dbReference>
<dbReference type="SUPFAM" id="SSF47831">
    <property type="entry name" value="Enzyme I of the PEP:sugar phosphotransferase system HPr-binding (sub)domain"/>
    <property type="match status" value="1"/>
</dbReference>
<dbReference type="NCBIfam" id="TIGR01417">
    <property type="entry name" value="PTS_I_fam"/>
    <property type="match status" value="1"/>
</dbReference>
<dbReference type="InterPro" id="IPR050499">
    <property type="entry name" value="PEP-utilizing_PTS_enzyme"/>
</dbReference>
<dbReference type="InterPro" id="IPR008731">
    <property type="entry name" value="PTS_EIN"/>
</dbReference>
<dbReference type="Proteomes" id="UP001597294">
    <property type="component" value="Unassembled WGS sequence"/>
</dbReference>
<keyword evidence="11" id="KW-0479">Metal-binding</keyword>
<dbReference type="SUPFAM" id="SSF52009">
    <property type="entry name" value="Phosphohistidine domain"/>
    <property type="match status" value="1"/>
</dbReference>
<comment type="caution">
    <text evidence="16">The sequence shown here is derived from an EMBL/GenBank/DDBJ whole genome shotgun (WGS) entry which is preliminary data.</text>
</comment>
<dbReference type="InterPro" id="IPR000121">
    <property type="entry name" value="PEP_util_C"/>
</dbReference>
<feature type="domain" description="GAF" evidence="15">
    <location>
        <begin position="30"/>
        <end position="181"/>
    </location>
</feature>
<evidence type="ECO:0000256" key="14">
    <source>
        <dbReference type="SAM" id="Coils"/>
    </source>
</evidence>
<keyword evidence="13" id="KW-0460">Magnesium</keyword>
<dbReference type="SMART" id="SM00065">
    <property type="entry name" value="GAF"/>
    <property type="match status" value="1"/>
</dbReference>
<comment type="subcellular location">
    <subcellularLocation>
        <location evidence="3">Cytoplasm</location>
    </subcellularLocation>
</comment>
<evidence type="ECO:0000313" key="17">
    <source>
        <dbReference type="Proteomes" id="UP001597294"/>
    </source>
</evidence>
<dbReference type="Pfam" id="PF01590">
    <property type="entry name" value="GAF"/>
    <property type="match status" value="1"/>
</dbReference>
<reference evidence="17" key="1">
    <citation type="journal article" date="2019" name="Int. J. Syst. Evol. Microbiol.">
        <title>The Global Catalogue of Microorganisms (GCM) 10K type strain sequencing project: providing services to taxonomists for standard genome sequencing and annotation.</title>
        <authorList>
            <consortium name="The Broad Institute Genomics Platform"/>
            <consortium name="The Broad Institute Genome Sequencing Center for Infectious Disease"/>
            <person name="Wu L."/>
            <person name="Ma J."/>
        </authorList>
    </citation>
    <scope>NUCLEOTIDE SEQUENCE [LARGE SCALE GENOMIC DNA]</scope>
    <source>
        <strain evidence="17">CGMCC 4.7192</strain>
    </source>
</reference>
<protein>
    <recommendedName>
        <fullName evidence="5">phosphoenolpyruvate--protein phosphotransferase</fullName>
        <ecNumber evidence="5">2.7.3.9</ecNumber>
    </recommendedName>
</protein>
<dbReference type="Pfam" id="PF00391">
    <property type="entry name" value="PEP-utilizers"/>
    <property type="match status" value="1"/>
</dbReference>
<comment type="similarity">
    <text evidence="4">Belongs to the PEP-utilizing enzyme family.</text>
</comment>
<evidence type="ECO:0000256" key="10">
    <source>
        <dbReference type="ARBA" id="ARBA00022683"/>
    </source>
</evidence>
<evidence type="ECO:0000259" key="15">
    <source>
        <dbReference type="SMART" id="SM00065"/>
    </source>
</evidence>
<dbReference type="RefSeq" id="WP_380252960.1">
    <property type="nucleotide sequence ID" value="NZ_JBHUII010000008.1"/>
</dbReference>
<evidence type="ECO:0000313" key="16">
    <source>
        <dbReference type="EMBL" id="MFD2206881.1"/>
    </source>
</evidence>
<comment type="catalytic activity">
    <reaction evidence="1">
        <text>L-histidyl-[protein] + phosphoenolpyruvate = N(pros)-phospho-L-histidyl-[protein] + pyruvate</text>
        <dbReference type="Rhea" id="RHEA:23880"/>
        <dbReference type="Rhea" id="RHEA-COMP:9745"/>
        <dbReference type="Rhea" id="RHEA-COMP:9746"/>
        <dbReference type="ChEBI" id="CHEBI:15361"/>
        <dbReference type="ChEBI" id="CHEBI:29979"/>
        <dbReference type="ChEBI" id="CHEBI:58702"/>
        <dbReference type="ChEBI" id="CHEBI:64837"/>
        <dbReference type="EC" id="2.7.3.9"/>
    </reaction>
</comment>
<evidence type="ECO:0000256" key="2">
    <source>
        <dbReference type="ARBA" id="ARBA00001946"/>
    </source>
</evidence>
<name>A0ABW5BPW9_9PROT</name>
<evidence type="ECO:0000256" key="13">
    <source>
        <dbReference type="ARBA" id="ARBA00022842"/>
    </source>
</evidence>
<keyword evidence="14" id="KW-0175">Coiled coil</keyword>
<evidence type="ECO:0000256" key="6">
    <source>
        <dbReference type="ARBA" id="ARBA00022448"/>
    </source>
</evidence>
<dbReference type="InterPro" id="IPR023151">
    <property type="entry name" value="PEP_util_CS"/>
</dbReference>
<dbReference type="PROSITE" id="PS00742">
    <property type="entry name" value="PEP_ENZYMES_2"/>
    <property type="match status" value="1"/>
</dbReference>
<dbReference type="InterPro" id="IPR029016">
    <property type="entry name" value="GAF-like_dom_sf"/>
</dbReference>
<evidence type="ECO:0000256" key="9">
    <source>
        <dbReference type="ARBA" id="ARBA00022679"/>
    </source>
</evidence>
<keyword evidence="17" id="KW-1185">Reference proteome</keyword>
<evidence type="ECO:0000256" key="8">
    <source>
        <dbReference type="ARBA" id="ARBA00022597"/>
    </source>
</evidence>
<dbReference type="SUPFAM" id="SSF51621">
    <property type="entry name" value="Phosphoenolpyruvate/pyruvate domain"/>
    <property type="match status" value="1"/>
</dbReference>
<dbReference type="Gene3D" id="3.20.20.60">
    <property type="entry name" value="Phosphoenolpyruvate-binding domains"/>
    <property type="match status" value="1"/>
</dbReference>
<dbReference type="Pfam" id="PF02896">
    <property type="entry name" value="PEP-utilizers_C"/>
    <property type="match status" value="1"/>
</dbReference>
<keyword evidence="7" id="KW-0963">Cytoplasm</keyword>
<organism evidence="16 17">
    <name type="scientific">Kiloniella antarctica</name>
    <dbReference type="NCBI Taxonomy" id="1550907"/>
    <lineage>
        <taxon>Bacteria</taxon>
        <taxon>Pseudomonadati</taxon>
        <taxon>Pseudomonadota</taxon>
        <taxon>Alphaproteobacteria</taxon>
        <taxon>Rhodospirillales</taxon>
        <taxon>Kiloniellaceae</taxon>
        <taxon>Kiloniella</taxon>
    </lineage>
</organism>
<evidence type="ECO:0000256" key="5">
    <source>
        <dbReference type="ARBA" id="ARBA00012232"/>
    </source>
</evidence>